<dbReference type="GO" id="GO:0006515">
    <property type="term" value="P:protein quality control for misfolded or incompletely synthesized proteins"/>
    <property type="evidence" value="ECO:0007669"/>
    <property type="project" value="UniProtKB-UniRule"/>
</dbReference>
<sequence length="190" mass="20001">MSTHLVVGLGNPGPTYAPTRHNVGFWAVDDLADRLGARFSLAKGQRAEVASGVVAADTKVILVKPTTYMNESGVAVAAVARFHKIPPAEVIVIHDELDLDPGRLRIKLGGGDNGHNGLKSIRAHLGTGDFLRVRVGIGRPPGRQPAADHVLARMRPADLDAMRLDAAVAADAALKLVTDGLVATQNAFNN</sequence>
<comment type="catalytic activity">
    <reaction evidence="6 8 9">
        <text>an N-acyl-L-alpha-aminoacyl-tRNA + H2O = an N-acyl-L-amino acid + a tRNA + H(+)</text>
        <dbReference type="Rhea" id="RHEA:54448"/>
        <dbReference type="Rhea" id="RHEA-COMP:10123"/>
        <dbReference type="Rhea" id="RHEA-COMP:13883"/>
        <dbReference type="ChEBI" id="CHEBI:15377"/>
        <dbReference type="ChEBI" id="CHEBI:15378"/>
        <dbReference type="ChEBI" id="CHEBI:59874"/>
        <dbReference type="ChEBI" id="CHEBI:78442"/>
        <dbReference type="ChEBI" id="CHEBI:138191"/>
        <dbReference type="EC" id="3.1.1.29"/>
    </reaction>
</comment>
<dbReference type="Proteomes" id="UP000280935">
    <property type="component" value="Unassembled WGS sequence"/>
</dbReference>
<protein>
    <recommendedName>
        <fullName evidence="7 8">Peptidyl-tRNA hydrolase</fullName>
        <shortName evidence="8">Pth</shortName>
        <ecNumber evidence="1 8">3.1.1.29</ecNumber>
    </recommendedName>
</protein>
<dbReference type="RefSeq" id="WP_125227988.1">
    <property type="nucleotide sequence ID" value="NZ_RQYT01000016.1"/>
</dbReference>
<dbReference type="AlphaFoldDB" id="A0A3P1WS36"/>
<feature type="binding site" evidence="8">
    <location>
        <position position="116"/>
    </location>
    <ligand>
        <name>tRNA</name>
        <dbReference type="ChEBI" id="CHEBI:17843"/>
    </ligand>
</feature>
<name>A0A3P1WS36_9ACTN</name>
<evidence type="ECO:0000313" key="11">
    <source>
        <dbReference type="EMBL" id="RRD49449.1"/>
    </source>
</evidence>
<evidence type="ECO:0000256" key="7">
    <source>
        <dbReference type="ARBA" id="ARBA00050038"/>
    </source>
</evidence>
<dbReference type="GO" id="GO:0005737">
    <property type="term" value="C:cytoplasm"/>
    <property type="evidence" value="ECO:0007669"/>
    <property type="project" value="UniProtKB-SubCell"/>
</dbReference>
<dbReference type="EC" id="3.1.1.29" evidence="1 8"/>
<keyword evidence="8" id="KW-0963">Cytoplasm</keyword>
<evidence type="ECO:0000256" key="1">
    <source>
        <dbReference type="ARBA" id="ARBA00013260"/>
    </source>
</evidence>
<evidence type="ECO:0000313" key="12">
    <source>
        <dbReference type="Proteomes" id="UP000280935"/>
    </source>
</evidence>
<dbReference type="PROSITE" id="PS01195">
    <property type="entry name" value="PEPT_TRNA_HYDROL_1"/>
    <property type="match status" value="1"/>
</dbReference>
<feature type="active site" description="Proton acceptor" evidence="8">
    <location>
        <position position="21"/>
    </location>
</feature>
<keyword evidence="4 8" id="KW-0694">RNA-binding</keyword>
<dbReference type="Pfam" id="PF01195">
    <property type="entry name" value="Pept_tRNA_hydro"/>
    <property type="match status" value="1"/>
</dbReference>
<feature type="binding site" evidence="8">
    <location>
        <position position="68"/>
    </location>
    <ligand>
        <name>tRNA</name>
        <dbReference type="ChEBI" id="CHEBI:17843"/>
    </ligand>
</feature>
<dbReference type="PANTHER" id="PTHR17224:SF1">
    <property type="entry name" value="PEPTIDYL-TRNA HYDROLASE"/>
    <property type="match status" value="1"/>
</dbReference>
<dbReference type="NCBIfam" id="TIGR00447">
    <property type="entry name" value="pth"/>
    <property type="match status" value="1"/>
</dbReference>
<dbReference type="InterPro" id="IPR018171">
    <property type="entry name" value="Pept_tRNA_hydro_CS"/>
</dbReference>
<feature type="binding site" evidence="8">
    <location>
        <position position="16"/>
    </location>
    <ligand>
        <name>tRNA</name>
        <dbReference type="ChEBI" id="CHEBI:17843"/>
    </ligand>
</feature>
<comment type="caution">
    <text evidence="11">The sequence shown here is derived from an EMBL/GenBank/DDBJ whole genome shotgun (WGS) entry which is preliminary data.</text>
</comment>
<dbReference type="GO" id="GO:0004045">
    <property type="term" value="F:peptidyl-tRNA hydrolase activity"/>
    <property type="evidence" value="ECO:0007669"/>
    <property type="project" value="UniProtKB-UniRule"/>
</dbReference>
<gene>
    <name evidence="8" type="primary">pth</name>
    <name evidence="11" type="ORF">EII35_08245</name>
</gene>
<evidence type="ECO:0000256" key="10">
    <source>
        <dbReference type="RuleBase" id="RU004320"/>
    </source>
</evidence>
<evidence type="ECO:0000256" key="3">
    <source>
        <dbReference type="ARBA" id="ARBA00022801"/>
    </source>
</evidence>
<dbReference type="GO" id="GO:0072344">
    <property type="term" value="P:rescue of stalled ribosome"/>
    <property type="evidence" value="ECO:0007669"/>
    <property type="project" value="UniProtKB-UniRule"/>
</dbReference>
<feature type="site" description="Stabilizes the basic form of H active site to accept a proton" evidence="8">
    <location>
        <position position="95"/>
    </location>
</feature>
<reference evidence="11 12" key="1">
    <citation type="submission" date="2018-11" db="EMBL/GenBank/DDBJ databases">
        <title>Genomes From Bacteria Associated with the Canine Oral Cavity: a Test Case for Automated Genome-Based Taxonomic Assignment.</title>
        <authorList>
            <person name="Coil D.A."/>
            <person name="Jospin G."/>
            <person name="Darling A.E."/>
            <person name="Wallis C."/>
            <person name="Davis I.J."/>
            <person name="Harris S."/>
            <person name="Eisen J.A."/>
            <person name="Holcombe L.J."/>
            <person name="O'Flynn C."/>
        </authorList>
    </citation>
    <scope>NUCLEOTIDE SEQUENCE [LARGE SCALE GENOMIC DNA]</scope>
    <source>
        <strain evidence="11 12">OH2822_COT-296</strain>
    </source>
</reference>
<evidence type="ECO:0000256" key="5">
    <source>
        <dbReference type="ARBA" id="ARBA00038063"/>
    </source>
</evidence>
<proteinExistence type="inferred from homology"/>
<accession>A0A3P1WS36</accession>
<dbReference type="FunFam" id="3.40.50.1470:FF:000001">
    <property type="entry name" value="Peptidyl-tRNA hydrolase"/>
    <property type="match status" value="1"/>
</dbReference>
<dbReference type="InterPro" id="IPR001328">
    <property type="entry name" value="Pept_tRNA_hydro"/>
</dbReference>
<feature type="site" description="Discriminates between blocked and unblocked aminoacyl-tRNA" evidence="8">
    <location>
        <position position="11"/>
    </location>
</feature>
<dbReference type="InterPro" id="IPR036416">
    <property type="entry name" value="Pept_tRNA_hydro_sf"/>
</dbReference>
<keyword evidence="3 8" id="KW-0378">Hydrolase</keyword>
<comment type="subunit">
    <text evidence="8">Monomer.</text>
</comment>
<organism evidence="11 12">
    <name type="scientific">Arachnia propionica</name>
    <dbReference type="NCBI Taxonomy" id="1750"/>
    <lineage>
        <taxon>Bacteria</taxon>
        <taxon>Bacillati</taxon>
        <taxon>Actinomycetota</taxon>
        <taxon>Actinomycetes</taxon>
        <taxon>Propionibacteriales</taxon>
        <taxon>Propionibacteriaceae</taxon>
        <taxon>Arachnia</taxon>
    </lineage>
</organism>
<dbReference type="HAMAP" id="MF_00083">
    <property type="entry name" value="Pept_tRNA_hydro_bact"/>
    <property type="match status" value="1"/>
</dbReference>
<evidence type="ECO:0000256" key="8">
    <source>
        <dbReference type="HAMAP-Rule" id="MF_00083"/>
    </source>
</evidence>
<dbReference type="GO" id="GO:0000049">
    <property type="term" value="F:tRNA binding"/>
    <property type="evidence" value="ECO:0007669"/>
    <property type="project" value="UniProtKB-UniRule"/>
</dbReference>
<dbReference type="CDD" id="cd00462">
    <property type="entry name" value="PTH"/>
    <property type="match status" value="1"/>
</dbReference>
<comment type="function">
    <text evidence="8">Hydrolyzes ribosome-free peptidyl-tRNAs (with 1 or more amino acids incorporated), which drop off the ribosome during protein synthesis, or as a result of ribosome stalling.</text>
</comment>
<dbReference type="Gene3D" id="3.40.50.1470">
    <property type="entry name" value="Peptidyl-tRNA hydrolase"/>
    <property type="match status" value="1"/>
</dbReference>
<evidence type="ECO:0000256" key="4">
    <source>
        <dbReference type="ARBA" id="ARBA00022884"/>
    </source>
</evidence>
<comment type="subcellular location">
    <subcellularLocation>
        <location evidence="8">Cytoplasm</location>
    </subcellularLocation>
</comment>
<evidence type="ECO:0000256" key="9">
    <source>
        <dbReference type="RuleBase" id="RU000673"/>
    </source>
</evidence>
<dbReference type="PANTHER" id="PTHR17224">
    <property type="entry name" value="PEPTIDYL-TRNA HYDROLASE"/>
    <property type="match status" value="1"/>
</dbReference>
<comment type="similarity">
    <text evidence="5 8 10">Belongs to the PTH family.</text>
</comment>
<dbReference type="PROSITE" id="PS01196">
    <property type="entry name" value="PEPT_TRNA_HYDROL_2"/>
    <property type="match status" value="1"/>
</dbReference>
<evidence type="ECO:0000256" key="2">
    <source>
        <dbReference type="ARBA" id="ARBA00022555"/>
    </source>
</evidence>
<keyword evidence="2 8" id="KW-0820">tRNA-binding</keyword>
<feature type="binding site" evidence="8">
    <location>
        <position position="70"/>
    </location>
    <ligand>
        <name>tRNA</name>
        <dbReference type="ChEBI" id="CHEBI:17843"/>
    </ligand>
</feature>
<dbReference type="EMBL" id="RQYT01000016">
    <property type="protein sequence ID" value="RRD49449.1"/>
    <property type="molecule type" value="Genomic_DNA"/>
</dbReference>
<evidence type="ECO:0000256" key="6">
    <source>
        <dbReference type="ARBA" id="ARBA00048707"/>
    </source>
</evidence>
<dbReference type="OrthoDB" id="9800507at2"/>
<comment type="function">
    <text evidence="8">Catalyzes the release of premature peptidyl moieties from peptidyl-tRNA molecules trapped in stalled 50S ribosomal subunits, and thus maintains levels of free tRNAs and 50S ribosomes.</text>
</comment>
<dbReference type="SUPFAM" id="SSF53178">
    <property type="entry name" value="Peptidyl-tRNA hydrolase-like"/>
    <property type="match status" value="1"/>
</dbReference>